<feature type="region of interest" description="Disordered" evidence="1">
    <location>
        <begin position="1"/>
        <end position="75"/>
    </location>
</feature>
<evidence type="ECO:0000256" key="1">
    <source>
        <dbReference type="SAM" id="MobiDB-lite"/>
    </source>
</evidence>
<feature type="region of interest" description="Disordered" evidence="1">
    <location>
        <begin position="209"/>
        <end position="244"/>
    </location>
</feature>
<feature type="compositionally biased region" description="Acidic residues" evidence="1">
    <location>
        <begin position="28"/>
        <end position="40"/>
    </location>
</feature>
<gene>
    <name evidence="3" type="ORF">QYE76_021426</name>
</gene>
<feature type="domain" description="Transposase (putative) gypsy type" evidence="2">
    <location>
        <begin position="128"/>
        <end position="181"/>
    </location>
</feature>
<comment type="caution">
    <text evidence="3">The sequence shown here is derived from an EMBL/GenBank/DDBJ whole genome shotgun (WGS) entry which is preliminary data.</text>
</comment>
<dbReference type="Proteomes" id="UP001231189">
    <property type="component" value="Unassembled WGS sequence"/>
</dbReference>
<dbReference type="PANTHER" id="PTHR33026:SF7">
    <property type="entry name" value="OS03G0100275 PROTEIN"/>
    <property type="match status" value="1"/>
</dbReference>
<evidence type="ECO:0000313" key="4">
    <source>
        <dbReference type="Proteomes" id="UP001231189"/>
    </source>
</evidence>
<protein>
    <recommendedName>
        <fullName evidence="2">Transposase (putative) gypsy type domain-containing protein</fullName>
    </recommendedName>
</protein>
<dbReference type="PANTHER" id="PTHR33026">
    <property type="entry name" value="OS06G0360600 PROTEIN"/>
    <property type="match status" value="1"/>
</dbReference>
<proteinExistence type="predicted"/>
<dbReference type="AlphaFoldDB" id="A0AAD8R9I0"/>
<evidence type="ECO:0000259" key="2">
    <source>
        <dbReference type="Pfam" id="PF04195"/>
    </source>
</evidence>
<dbReference type="InterPro" id="IPR007321">
    <property type="entry name" value="Transposase_28"/>
</dbReference>
<feature type="compositionally biased region" description="Polar residues" evidence="1">
    <location>
        <begin position="63"/>
        <end position="75"/>
    </location>
</feature>
<keyword evidence="4" id="KW-1185">Reference proteome</keyword>
<evidence type="ECO:0000313" key="3">
    <source>
        <dbReference type="EMBL" id="KAK1615909.1"/>
    </source>
</evidence>
<name>A0AAD8R9I0_LOLMU</name>
<feature type="compositionally biased region" description="Basic and acidic residues" evidence="1">
    <location>
        <begin position="234"/>
        <end position="244"/>
    </location>
</feature>
<organism evidence="3 4">
    <name type="scientific">Lolium multiflorum</name>
    <name type="common">Italian ryegrass</name>
    <name type="synonym">Lolium perenne subsp. multiflorum</name>
    <dbReference type="NCBI Taxonomy" id="4521"/>
    <lineage>
        <taxon>Eukaryota</taxon>
        <taxon>Viridiplantae</taxon>
        <taxon>Streptophyta</taxon>
        <taxon>Embryophyta</taxon>
        <taxon>Tracheophyta</taxon>
        <taxon>Spermatophyta</taxon>
        <taxon>Magnoliopsida</taxon>
        <taxon>Liliopsida</taxon>
        <taxon>Poales</taxon>
        <taxon>Poaceae</taxon>
        <taxon>BOP clade</taxon>
        <taxon>Pooideae</taxon>
        <taxon>Poodae</taxon>
        <taxon>Poeae</taxon>
        <taxon>Poeae Chloroplast Group 2 (Poeae type)</taxon>
        <taxon>Loliodinae</taxon>
        <taxon>Loliinae</taxon>
        <taxon>Lolium</taxon>
    </lineage>
</organism>
<accession>A0AAD8R9I0</accession>
<dbReference type="Pfam" id="PF04195">
    <property type="entry name" value="Transposase_28"/>
    <property type="match status" value="1"/>
</dbReference>
<reference evidence="3" key="1">
    <citation type="submission" date="2023-07" db="EMBL/GenBank/DDBJ databases">
        <title>A chromosome-level genome assembly of Lolium multiflorum.</title>
        <authorList>
            <person name="Chen Y."/>
            <person name="Copetti D."/>
            <person name="Kolliker R."/>
            <person name="Studer B."/>
        </authorList>
    </citation>
    <scope>NUCLEOTIDE SEQUENCE</scope>
    <source>
        <strain evidence="3">02402/16</strain>
        <tissue evidence="3">Leaf</tissue>
    </source>
</reference>
<feature type="compositionally biased region" description="Polar residues" evidence="1">
    <location>
        <begin position="1"/>
        <end position="22"/>
    </location>
</feature>
<sequence>MSSEDSLPEPSASTRQSESPEISSGEEAPVDQFEDGLEEDFAQHEEEAGSSGQATGDQDKHAGSSSQGAATNSSGVDLDSYTRGAWIGSDMTQAEIDWLYRSRRIPEKVWCRIPGEERQPEPEPGEFVVFGAHFERDLGLPASDFFRRFLDFYEPQPHHLPGNAIFYLSSFAAFMEGYADFARIAREELTSFAPSRQFHDDADADPYVRGRGGHKAQGSARARLGSKVGQAKPKPYDRGSRLDKPLDKACKPARRLDVVNINLM</sequence>
<dbReference type="EMBL" id="JAUUTY010000006">
    <property type="protein sequence ID" value="KAK1615909.1"/>
    <property type="molecule type" value="Genomic_DNA"/>
</dbReference>